<evidence type="ECO:0000313" key="3">
    <source>
        <dbReference type="Proteomes" id="UP001583177"/>
    </source>
</evidence>
<feature type="region of interest" description="Disordered" evidence="1">
    <location>
        <begin position="149"/>
        <end position="172"/>
    </location>
</feature>
<name>A0ABR3VV01_9PEZI</name>
<comment type="caution">
    <text evidence="2">The sequence shown here is derived from an EMBL/GenBank/DDBJ whole genome shotgun (WGS) entry which is preliminary data.</text>
</comment>
<organism evidence="2 3">
    <name type="scientific">Diaporthe australafricana</name>
    <dbReference type="NCBI Taxonomy" id="127596"/>
    <lineage>
        <taxon>Eukaryota</taxon>
        <taxon>Fungi</taxon>
        <taxon>Dikarya</taxon>
        <taxon>Ascomycota</taxon>
        <taxon>Pezizomycotina</taxon>
        <taxon>Sordariomycetes</taxon>
        <taxon>Sordariomycetidae</taxon>
        <taxon>Diaporthales</taxon>
        <taxon>Diaporthaceae</taxon>
        <taxon>Diaporthe</taxon>
    </lineage>
</organism>
<accession>A0ABR3VV01</accession>
<reference evidence="2 3" key="1">
    <citation type="journal article" date="2024" name="IMA Fungus">
        <title>IMA Genome - F19 : A genome assembly and annotation guide to empower mycologists, including annotated draft genome sequences of Ceratocystis pirilliformis, Diaporthe australafricana, Fusarium ophioides, Paecilomyces lecythidis, and Sporothrix stenoceras.</title>
        <authorList>
            <person name="Aylward J."/>
            <person name="Wilson A.M."/>
            <person name="Visagie C.M."/>
            <person name="Spraker J."/>
            <person name="Barnes I."/>
            <person name="Buitendag C."/>
            <person name="Ceriani C."/>
            <person name="Del Mar Angel L."/>
            <person name="du Plessis D."/>
            <person name="Fuchs T."/>
            <person name="Gasser K."/>
            <person name="Kramer D."/>
            <person name="Li W."/>
            <person name="Munsamy K."/>
            <person name="Piso A."/>
            <person name="Price J.L."/>
            <person name="Sonnekus B."/>
            <person name="Thomas C."/>
            <person name="van der Nest A."/>
            <person name="van Dijk A."/>
            <person name="van Heerden A."/>
            <person name="van Vuuren N."/>
            <person name="Yilmaz N."/>
            <person name="Duong T.A."/>
            <person name="van der Merwe N.A."/>
            <person name="Wingfield M.J."/>
            <person name="Wingfield B.D."/>
        </authorList>
    </citation>
    <scope>NUCLEOTIDE SEQUENCE [LARGE SCALE GENOMIC DNA]</scope>
    <source>
        <strain evidence="2 3">CMW 18300</strain>
    </source>
</reference>
<sequence length="357" mass="39715">MVPSNKETDSGDATTSSQDELYRGQSTSQEHEQDCDLTATELHHHHNNNVVTAEPNGIRQLEPTDATPSSLTSPQHSSASLDNVAPDNTPKEVEAEAMPSIEKIENYGTRKRLTLKATQKDVKGFWEDSLWVGTDASELVVHDDLHTTTAMGGGSSPQTPPCSPSLAQTSHDSRSVILRRMTQPRDTYNKSIMAASATLAYIQDICSEDQHAASVCRLPGETVAMSARVTPEGVYLTVAGDVNCDPPEMPTSTNKGEEGDKAPYKCHRYFYWILLDAVQQYTDHNHRQKSPNTQLERHLNRLQNIIAGNWVLTPDEINHEPYDTHIIRYRVREYLAIASFPLFQRDAKIALKNTHGV</sequence>
<keyword evidence="3" id="KW-1185">Reference proteome</keyword>
<dbReference type="EMBL" id="JAWRVE010000307">
    <property type="protein sequence ID" value="KAL1845537.1"/>
    <property type="molecule type" value="Genomic_DNA"/>
</dbReference>
<evidence type="ECO:0000256" key="1">
    <source>
        <dbReference type="SAM" id="MobiDB-lite"/>
    </source>
</evidence>
<gene>
    <name evidence="2" type="ORF">Daus18300_014512</name>
</gene>
<feature type="region of interest" description="Disordered" evidence="1">
    <location>
        <begin position="1"/>
        <end position="34"/>
    </location>
</feature>
<feature type="compositionally biased region" description="Polar residues" evidence="1">
    <location>
        <begin position="66"/>
        <end position="81"/>
    </location>
</feature>
<feature type="compositionally biased region" description="Polar residues" evidence="1">
    <location>
        <begin position="11"/>
        <end position="28"/>
    </location>
</feature>
<dbReference type="Proteomes" id="UP001583177">
    <property type="component" value="Unassembled WGS sequence"/>
</dbReference>
<proteinExistence type="predicted"/>
<feature type="region of interest" description="Disordered" evidence="1">
    <location>
        <begin position="60"/>
        <end position="87"/>
    </location>
</feature>
<evidence type="ECO:0000313" key="2">
    <source>
        <dbReference type="EMBL" id="KAL1845537.1"/>
    </source>
</evidence>
<protein>
    <submittedName>
        <fullName evidence="2">Uncharacterized protein</fullName>
    </submittedName>
</protein>